<keyword evidence="1" id="KW-0479">Metal-binding</keyword>
<keyword evidence="3" id="KW-0805">Transcription regulation</keyword>
<gene>
    <name evidence="9" type="ORF">CMEL01_11950</name>
</gene>
<organism evidence="9 10">
    <name type="scientific">Colletotrichum melonis</name>
    <dbReference type="NCBI Taxonomy" id="1209925"/>
    <lineage>
        <taxon>Eukaryota</taxon>
        <taxon>Fungi</taxon>
        <taxon>Dikarya</taxon>
        <taxon>Ascomycota</taxon>
        <taxon>Pezizomycotina</taxon>
        <taxon>Sordariomycetes</taxon>
        <taxon>Hypocreomycetidae</taxon>
        <taxon>Glomerellales</taxon>
        <taxon>Glomerellaceae</taxon>
        <taxon>Colletotrichum</taxon>
        <taxon>Colletotrichum acutatum species complex</taxon>
    </lineage>
</organism>
<dbReference type="PANTHER" id="PTHR47660:SF2">
    <property type="entry name" value="TRANSCRIPTION FACTOR WITH C2H2 AND ZN(2)-CYS(6) DNA BINDING DOMAIN (EUROFUNG)"/>
    <property type="match status" value="1"/>
</dbReference>
<dbReference type="EMBL" id="MLGG01000004">
    <property type="protein sequence ID" value="KAK1465958.1"/>
    <property type="molecule type" value="Genomic_DNA"/>
</dbReference>
<evidence type="ECO:0000259" key="8">
    <source>
        <dbReference type="PROSITE" id="PS50157"/>
    </source>
</evidence>
<comment type="caution">
    <text evidence="9">The sequence shown here is derived from an EMBL/GenBank/DDBJ whole genome shotgun (WGS) entry which is preliminary data.</text>
</comment>
<keyword evidence="6" id="KW-0863">Zinc-finger</keyword>
<dbReference type="GO" id="GO:0008270">
    <property type="term" value="F:zinc ion binding"/>
    <property type="evidence" value="ECO:0007669"/>
    <property type="project" value="UniProtKB-KW"/>
</dbReference>
<evidence type="ECO:0000256" key="4">
    <source>
        <dbReference type="ARBA" id="ARBA00023163"/>
    </source>
</evidence>
<dbReference type="InterPro" id="IPR007219">
    <property type="entry name" value="XnlR_reg_dom"/>
</dbReference>
<evidence type="ECO:0000256" key="2">
    <source>
        <dbReference type="ARBA" id="ARBA00022833"/>
    </source>
</evidence>
<keyword evidence="2" id="KW-0862">Zinc</keyword>
<evidence type="ECO:0000313" key="10">
    <source>
        <dbReference type="Proteomes" id="UP001239795"/>
    </source>
</evidence>
<keyword evidence="5" id="KW-0539">Nucleus</keyword>
<dbReference type="GO" id="GO:0003677">
    <property type="term" value="F:DNA binding"/>
    <property type="evidence" value="ECO:0007669"/>
    <property type="project" value="InterPro"/>
</dbReference>
<dbReference type="PROSITE" id="PS50157">
    <property type="entry name" value="ZINC_FINGER_C2H2_2"/>
    <property type="match status" value="1"/>
</dbReference>
<dbReference type="AlphaFoldDB" id="A0AAI9XWS2"/>
<dbReference type="InterPro" id="IPR013087">
    <property type="entry name" value="Znf_C2H2_type"/>
</dbReference>
<feature type="compositionally biased region" description="Basic and acidic residues" evidence="7">
    <location>
        <begin position="32"/>
        <end position="42"/>
    </location>
</feature>
<evidence type="ECO:0000313" key="9">
    <source>
        <dbReference type="EMBL" id="KAK1465958.1"/>
    </source>
</evidence>
<keyword evidence="4" id="KW-0804">Transcription</keyword>
<keyword evidence="10" id="KW-1185">Reference proteome</keyword>
<reference evidence="9 10" key="1">
    <citation type="submission" date="2016-10" db="EMBL/GenBank/DDBJ databases">
        <title>The genome sequence of Colletotrichum fioriniae PJ7.</title>
        <authorList>
            <person name="Baroncelli R."/>
        </authorList>
    </citation>
    <scope>NUCLEOTIDE SEQUENCE [LARGE SCALE GENOMIC DNA]</scope>
    <source>
        <strain evidence="9">Col 31</strain>
    </source>
</reference>
<proteinExistence type="predicted"/>
<protein>
    <submittedName>
        <fullName evidence="9">C2H2 type zinc finger domain-containing protein</fullName>
    </submittedName>
</protein>
<evidence type="ECO:0000256" key="1">
    <source>
        <dbReference type="ARBA" id="ARBA00022723"/>
    </source>
</evidence>
<evidence type="ECO:0000256" key="5">
    <source>
        <dbReference type="ARBA" id="ARBA00023242"/>
    </source>
</evidence>
<feature type="domain" description="C2H2-type" evidence="8">
    <location>
        <begin position="3"/>
        <end position="31"/>
    </location>
</feature>
<sequence>MIAKCPVCDRTFTKFQHFKRHQRAQNAGEDSNDGRGLGEREGPRDEVANLMVLDDLAASAPLPLSETTWSRLTNQAGNESQHWLSGPEMQSDLDLGAGQRGVTTLPGLQTFGTFDPQSLLAGLAAHIPSSLDISDREPSLDTTQLKRDRIASLWPARPCRVPPMMSTLWRDIASSTDRNLFSQAPSYKANFLAEIPQTGHLPALLEKLRPLTRFISSSRCTCLTLGPFSEHTTSSLDGTFYASGSLQQEKSEELCRACSSYFELLSLGLEQYKRKFNPVFPVIHLPTFCLDDTPFTLLCVICLLGLTYVNTQEAATLGSKAFSFVLERVYSDIVANSFAEITPEQRMCMFATSGLMSALFILNGGTSCPDQMRLLYINTLTAARQHGLFNTGANTKLSQLFKDAPEEDGQWIAWSRIESTKRTILLLILVDAWFSDHFSTGPIVCTGNINAFLPCNAMLFQATTASEWTRLMKPSSETAHPSFSLFYGEEELPDLQEPVEHLSMNVVLISALLRIQGSHRTYLSICDNETLSRNHYFPWNCFALEEKARKDANLLLRIMEVYGTPMDKISSNCLVTWNWMGIMLTTDCCLLEEAAGRNGVEAAKNAIPKVRIWSQTPAARRACLHAAQAFRATSRRRTQDGGSFSASKHLFSAAIVLALYLLVSPLKENDNNSGCVKRFELLDEVDWSSLGTRGLSADVDQLSSSETGNAAADFIRLGGPVSIRNERCLGGLRSAQRVLLDFASLLDDMKKWRIGDYSRLLYVLCESLGDLCVVDEPFVRGVGGTVR</sequence>
<evidence type="ECO:0000256" key="7">
    <source>
        <dbReference type="SAM" id="MobiDB-lite"/>
    </source>
</evidence>
<evidence type="ECO:0000256" key="3">
    <source>
        <dbReference type="ARBA" id="ARBA00023015"/>
    </source>
</evidence>
<accession>A0AAI9XWS2</accession>
<feature type="region of interest" description="Disordered" evidence="7">
    <location>
        <begin position="19"/>
        <end position="42"/>
    </location>
</feature>
<name>A0AAI9XWS2_9PEZI</name>
<dbReference type="GO" id="GO:0006351">
    <property type="term" value="P:DNA-templated transcription"/>
    <property type="evidence" value="ECO:0007669"/>
    <property type="project" value="InterPro"/>
</dbReference>
<dbReference type="Proteomes" id="UP001239795">
    <property type="component" value="Unassembled WGS sequence"/>
</dbReference>
<dbReference type="PANTHER" id="PTHR47660">
    <property type="entry name" value="TRANSCRIPTION FACTOR WITH C2H2 AND ZN(2)-CYS(6) DNA BINDING DOMAIN (EUROFUNG)-RELATED-RELATED"/>
    <property type="match status" value="1"/>
</dbReference>
<dbReference type="Pfam" id="PF04082">
    <property type="entry name" value="Fungal_trans"/>
    <property type="match status" value="1"/>
</dbReference>
<feature type="region of interest" description="Disordered" evidence="7">
    <location>
        <begin position="75"/>
        <end position="98"/>
    </location>
</feature>
<evidence type="ECO:0000256" key="6">
    <source>
        <dbReference type="PROSITE-ProRule" id="PRU00042"/>
    </source>
</evidence>